<name>A0ABM7UH06_9LEPT</name>
<accession>A0ABM7UH06</accession>
<reference evidence="2 3" key="1">
    <citation type="submission" date="2021-08" db="EMBL/GenBank/DDBJ databases">
        <title>Complete genome sequence of Leptospira kobayashii strain E30.</title>
        <authorList>
            <person name="Nakao R."/>
            <person name="Nakamura S."/>
            <person name="Masuzawa T."/>
            <person name="Koizumi N."/>
        </authorList>
    </citation>
    <scope>NUCLEOTIDE SEQUENCE [LARGE SCALE GENOMIC DNA]</scope>
    <source>
        <strain evidence="2 3">E30</strain>
    </source>
</reference>
<keyword evidence="1" id="KW-1133">Transmembrane helix</keyword>
<sequence length="423" mass="47583">MGNPSLMFEEEPSSLKDKVIRGLVGLFLFILVGMLIVTFLPGDAEQSFIGALTGQSSTKAGSIAGRSVPIDYFNAARRDCYYRYQQYSKEMASNPEMIQSCAFSTIRELYVANDIATAVGYKVSEISIKRELSNQARQIHKESSSQAGYGEEDTRSLSQIYQQILNSAPMNYRVDSATGMSLFPVFLEQKWNPTSAEKQIDTEAKSAKISFRILSFTEVNLLNQLESKIQIPDADLLAEYEKEKKEGNLSKDSSGNIPSFESRKSILTSKLKFDRKRKELEIWKKRIQSLSSAENALETISKEVGQPIETIPATFLGDLKQVKSSKGTTYHLASDPKFWEELSSNPFGKKKVTGPFTDNDKQIYVEFGDFTLSNTPQAPLPQKEENQMADFIKQRQLLSFFLEINQSLSGEYNIEKQKALSVE</sequence>
<proteinExistence type="predicted"/>
<keyword evidence="1" id="KW-0812">Transmembrane</keyword>
<gene>
    <name evidence="2" type="ORF">LPTSP3_g07230</name>
</gene>
<evidence type="ECO:0000313" key="2">
    <source>
        <dbReference type="EMBL" id="BDA77793.1"/>
    </source>
</evidence>
<evidence type="ECO:0000313" key="3">
    <source>
        <dbReference type="Proteomes" id="UP000245263"/>
    </source>
</evidence>
<protein>
    <recommendedName>
        <fullName evidence="4">PpiC domain-containing protein</fullName>
    </recommendedName>
</protein>
<evidence type="ECO:0000256" key="1">
    <source>
        <dbReference type="SAM" id="Phobius"/>
    </source>
</evidence>
<keyword evidence="1" id="KW-0472">Membrane</keyword>
<feature type="transmembrane region" description="Helical" evidence="1">
    <location>
        <begin position="20"/>
        <end position="40"/>
    </location>
</feature>
<organism evidence="2 3">
    <name type="scientific">Leptospira kobayashii</name>
    <dbReference type="NCBI Taxonomy" id="1917830"/>
    <lineage>
        <taxon>Bacteria</taxon>
        <taxon>Pseudomonadati</taxon>
        <taxon>Spirochaetota</taxon>
        <taxon>Spirochaetia</taxon>
        <taxon>Leptospirales</taxon>
        <taxon>Leptospiraceae</taxon>
        <taxon>Leptospira</taxon>
    </lineage>
</organism>
<evidence type="ECO:0008006" key="4">
    <source>
        <dbReference type="Google" id="ProtNLM"/>
    </source>
</evidence>
<keyword evidence="3" id="KW-1185">Reference proteome</keyword>
<dbReference type="RefSeq" id="WP_242935343.1">
    <property type="nucleotide sequence ID" value="NZ_AP025028.1"/>
</dbReference>
<dbReference type="EMBL" id="AP025028">
    <property type="protein sequence ID" value="BDA77793.1"/>
    <property type="molecule type" value="Genomic_DNA"/>
</dbReference>
<dbReference type="Proteomes" id="UP000245263">
    <property type="component" value="Chromosome 1"/>
</dbReference>